<evidence type="ECO:0008006" key="3">
    <source>
        <dbReference type="Google" id="ProtNLM"/>
    </source>
</evidence>
<dbReference type="AlphaFoldDB" id="A0A848KLQ5"/>
<sequence length="94" mass="10129">MNDTARLLAQAAMQVEGVAGLHRGEFGEVATYLPGEQIAGVRLGESVGEIHLITDLRRNVWTVAEEVRAAAEQIAGMPIIVTVEDVVTEEQSDE</sequence>
<keyword evidence="2" id="KW-1185">Reference proteome</keyword>
<gene>
    <name evidence="1" type="ORF">FGL95_29325</name>
</gene>
<dbReference type="RefSeq" id="WP_169594102.1">
    <property type="nucleotide sequence ID" value="NZ_VCQU01000014.1"/>
</dbReference>
<dbReference type="Proteomes" id="UP000535543">
    <property type="component" value="Unassembled WGS sequence"/>
</dbReference>
<name>A0A848KLQ5_9NOCA</name>
<comment type="caution">
    <text evidence="1">The sequence shown here is derived from an EMBL/GenBank/DDBJ whole genome shotgun (WGS) entry which is preliminary data.</text>
</comment>
<protein>
    <recommendedName>
        <fullName evidence="3">Asp23/Gls24 family envelope stress response protein</fullName>
    </recommendedName>
</protein>
<evidence type="ECO:0000313" key="2">
    <source>
        <dbReference type="Proteomes" id="UP000535543"/>
    </source>
</evidence>
<proteinExistence type="predicted"/>
<organism evidence="1 2">
    <name type="scientific">Antrihabitans stalactiti</name>
    <dbReference type="NCBI Taxonomy" id="2584121"/>
    <lineage>
        <taxon>Bacteria</taxon>
        <taxon>Bacillati</taxon>
        <taxon>Actinomycetota</taxon>
        <taxon>Actinomycetes</taxon>
        <taxon>Mycobacteriales</taxon>
        <taxon>Nocardiaceae</taxon>
        <taxon>Antrihabitans</taxon>
    </lineage>
</organism>
<evidence type="ECO:0000313" key="1">
    <source>
        <dbReference type="EMBL" id="NMN99131.1"/>
    </source>
</evidence>
<accession>A0A848KLQ5</accession>
<reference evidence="1 2" key="2">
    <citation type="submission" date="2020-06" db="EMBL/GenBank/DDBJ databases">
        <title>Antribacter stalactiti gen. nov., sp. nov., a new member of the family Nacardiaceae isolated from a cave.</title>
        <authorList>
            <person name="Kim I.S."/>
        </authorList>
    </citation>
    <scope>NUCLEOTIDE SEQUENCE [LARGE SCALE GENOMIC DNA]</scope>
    <source>
        <strain evidence="1 2">YC2-7</strain>
    </source>
</reference>
<dbReference type="EMBL" id="VCQU01000014">
    <property type="protein sequence ID" value="NMN99131.1"/>
    <property type="molecule type" value="Genomic_DNA"/>
</dbReference>
<reference evidence="1 2" key="1">
    <citation type="submission" date="2019-05" db="EMBL/GenBank/DDBJ databases">
        <authorList>
            <person name="Lee S.D."/>
        </authorList>
    </citation>
    <scope>NUCLEOTIDE SEQUENCE [LARGE SCALE GENOMIC DNA]</scope>
    <source>
        <strain evidence="1 2">YC2-7</strain>
    </source>
</reference>